<dbReference type="PROSITE" id="PS50280">
    <property type="entry name" value="SET"/>
    <property type="match status" value="1"/>
</dbReference>
<sequence length="204" mass="23706">MIHPKTELKLISKEVGYGVVAKEFIPAGTITWALDELDREFTPEMVQKLNPISQNILDTYCYRNNKGNFVLCWDYGRYVNHSFKSNCLSTAYDFEIAIRDIYPGEELTDDYGYLNVSEPFTGIEEGTDRKTVYPDDLLNFHGVWDRQLMDVFHRIPKVDQPLRELLTDDLWKKVIHIAEGKREMDSILKNHYAENGYAEAEKGN</sequence>
<dbReference type="SMART" id="SM00317">
    <property type="entry name" value="SET"/>
    <property type="match status" value="1"/>
</dbReference>
<feature type="domain" description="SET" evidence="1">
    <location>
        <begin position="4"/>
        <end position="112"/>
    </location>
</feature>
<organism evidence="2 3">
    <name type="scientific">Aequorivita echinoideorum</name>
    <dbReference type="NCBI Taxonomy" id="1549647"/>
    <lineage>
        <taxon>Bacteria</taxon>
        <taxon>Pseudomonadati</taxon>
        <taxon>Bacteroidota</taxon>
        <taxon>Flavobacteriia</taxon>
        <taxon>Flavobacteriales</taxon>
        <taxon>Flavobacteriaceae</taxon>
        <taxon>Aequorivita</taxon>
    </lineage>
</organism>
<dbReference type="CDD" id="cd08161">
    <property type="entry name" value="SET"/>
    <property type="match status" value="1"/>
</dbReference>
<dbReference type="SUPFAM" id="SSF82199">
    <property type="entry name" value="SET domain"/>
    <property type="match status" value="1"/>
</dbReference>
<dbReference type="Pfam" id="PF00856">
    <property type="entry name" value="SET"/>
    <property type="match status" value="1"/>
</dbReference>
<dbReference type="EMBL" id="JAHCTB010000006">
    <property type="protein sequence ID" value="MBT0609016.1"/>
    <property type="molecule type" value="Genomic_DNA"/>
</dbReference>
<keyword evidence="3" id="KW-1185">Reference proteome</keyword>
<evidence type="ECO:0000259" key="1">
    <source>
        <dbReference type="PROSITE" id="PS50280"/>
    </source>
</evidence>
<dbReference type="Proteomes" id="UP001297092">
    <property type="component" value="Unassembled WGS sequence"/>
</dbReference>
<evidence type="ECO:0000313" key="2">
    <source>
        <dbReference type="EMBL" id="MBT0609016.1"/>
    </source>
</evidence>
<proteinExistence type="predicted"/>
<evidence type="ECO:0000313" key="3">
    <source>
        <dbReference type="Proteomes" id="UP001297092"/>
    </source>
</evidence>
<dbReference type="Gene3D" id="2.170.270.10">
    <property type="entry name" value="SET domain"/>
    <property type="match status" value="1"/>
</dbReference>
<accession>A0ABS5S733</accession>
<comment type="caution">
    <text evidence="2">The sequence shown here is derived from an EMBL/GenBank/DDBJ whole genome shotgun (WGS) entry which is preliminary data.</text>
</comment>
<gene>
    <name evidence="2" type="ORF">KIV10_12580</name>
</gene>
<protein>
    <submittedName>
        <fullName evidence="2">SET domain-containing protein</fullName>
    </submittedName>
</protein>
<dbReference type="InterPro" id="IPR001214">
    <property type="entry name" value="SET_dom"/>
</dbReference>
<reference evidence="2 3" key="1">
    <citation type="submission" date="2021-05" db="EMBL/GenBank/DDBJ databases">
        <title>Aequorivita echinoideorum JCM 30378 genome.</title>
        <authorList>
            <person name="Zhang H."/>
            <person name="Li C."/>
        </authorList>
    </citation>
    <scope>NUCLEOTIDE SEQUENCE [LARGE SCALE GENOMIC DNA]</scope>
    <source>
        <strain evidence="2 3">JCM30378</strain>
    </source>
</reference>
<name>A0ABS5S733_9FLAO</name>
<dbReference type="RefSeq" id="WP_214114285.1">
    <property type="nucleotide sequence ID" value="NZ_JAHCTB010000006.1"/>
</dbReference>
<dbReference type="InterPro" id="IPR046341">
    <property type="entry name" value="SET_dom_sf"/>
</dbReference>